<dbReference type="InterPro" id="IPR050904">
    <property type="entry name" value="Adhesion/Biosynth-related"/>
</dbReference>
<sequence>MKKQTSLITLGLMLATPALAGGGGAPVAQPASSCMSIAQIVTSDPNFSTLATAVEAAGLTETLRGGTYTVFAPTNAAFAKMPSDMLAAALNDPEMLQTILLYHVVAGKVTAKQVSGMTSGKTVQGSSFLVTVSNGKVMIDNATVTKADVVACNGIVHVIDTVLTPAIANAQDAQDMAEVPTPAESPAVTAAPVAQAAPATNTPVSAPAAADVSSIPALPLSGATPMPAAVVVVAPVAPVTTTTDTSTSTTTTTDTTATAATATTTDTAEMSTNSLYDVIVADDRFSTLRSLLSDAGLTDVLMSNDYTIFAPTNDAFAAVDPETLALIASDPETLKQVLLYHVVSGKLMGDQLGKNAQLRSVEGSSLDLKLSGSTQMVGGATVSAMVDSADNGVIYVIDKVLLPSTLQLPAPPAPAEAPAATTTTSTTTTTTTPAAPAAPAAVPSPAPVSPTPTATGAETLGQRLQSEPQFSTLLSLLQKAGLVNALMAADVTVFAPTNDAFAKVPKATLDMLLADDAKLKQVLTYHVVTGRVTETELQGAQLRSMEGSSLNLKANNGVVNIGVLSGDTITGSTLKATPIVVGNSVIYPIDSVLIPPTFK</sequence>
<name>A0ABQ2GP07_9DEIO</name>
<dbReference type="SUPFAM" id="SSF82153">
    <property type="entry name" value="FAS1 domain"/>
    <property type="match status" value="3"/>
</dbReference>
<evidence type="ECO:0000256" key="2">
    <source>
        <dbReference type="SAM" id="SignalP"/>
    </source>
</evidence>
<protein>
    <recommendedName>
        <fullName evidence="3">FAS1 domain-containing protein</fullName>
    </recommendedName>
</protein>
<feature type="domain" description="FAS1" evidence="3">
    <location>
        <begin position="272"/>
        <end position="401"/>
    </location>
</feature>
<dbReference type="Proteomes" id="UP000661918">
    <property type="component" value="Unassembled WGS sequence"/>
</dbReference>
<reference evidence="5" key="1">
    <citation type="journal article" date="2019" name="Int. J. Syst. Evol. Microbiol.">
        <title>The Global Catalogue of Microorganisms (GCM) 10K type strain sequencing project: providing services to taxonomists for standard genome sequencing and annotation.</title>
        <authorList>
            <consortium name="The Broad Institute Genomics Platform"/>
            <consortium name="The Broad Institute Genome Sequencing Center for Infectious Disease"/>
            <person name="Wu L."/>
            <person name="Ma J."/>
        </authorList>
    </citation>
    <scope>NUCLEOTIDE SEQUENCE [LARGE SCALE GENOMIC DNA]</scope>
    <source>
        <strain evidence="5">JCM 15443</strain>
    </source>
</reference>
<feature type="domain" description="FAS1" evidence="3">
    <location>
        <begin position="34"/>
        <end position="163"/>
    </location>
</feature>
<feature type="signal peptide" evidence="2">
    <location>
        <begin position="1"/>
        <end position="20"/>
    </location>
</feature>
<keyword evidence="2" id="KW-0732">Signal</keyword>
<comment type="caution">
    <text evidence="4">The sequence shown here is derived from an EMBL/GenBank/DDBJ whole genome shotgun (WGS) entry which is preliminary data.</text>
</comment>
<dbReference type="PANTHER" id="PTHR10900">
    <property type="entry name" value="PERIOSTIN-RELATED"/>
    <property type="match status" value="1"/>
</dbReference>
<feature type="region of interest" description="Disordered" evidence="1">
    <location>
        <begin position="411"/>
        <end position="456"/>
    </location>
</feature>
<proteinExistence type="predicted"/>
<dbReference type="SMART" id="SM00554">
    <property type="entry name" value="FAS1"/>
    <property type="match status" value="3"/>
</dbReference>
<evidence type="ECO:0000313" key="5">
    <source>
        <dbReference type="Proteomes" id="UP000661918"/>
    </source>
</evidence>
<dbReference type="Gene3D" id="2.30.180.10">
    <property type="entry name" value="FAS1 domain"/>
    <property type="match status" value="3"/>
</dbReference>
<organism evidence="4 5">
    <name type="scientific">Deinococcus aerophilus</name>
    <dbReference type="NCBI Taxonomy" id="522488"/>
    <lineage>
        <taxon>Bacteria</taxon>
        <taxon>Thermotogati</taxon>
        <taxon>Deinococcota</taxon>
        <taxon>Deinococci</taxon>
        <taxon>Deinococcales</taxon>
        <taxon>Deinococcaceae</taxon>
        <taxon>Deinococcus</taxon>
    </lineage>
</organism>
<accession>A0ABQ2GP07</accession>
<dbReference type="RefSeq" id="WP_188902517.1">
    <property type="nucleotide sequence ID" value="NZ_BMOM01000007.1"/>
</dbReference>
<evidence type="ECO:0000256" key="1">
    <source>
        <dbReference type="SAM" id="MobiDB-lite"/>
    </source>
</evidence>
<feature type="compositionally biased region" description="Low complexity" evidence="1">
    <location>
        <begin position="416"/>
        <end position="441"/>
    </location>
</feature>
<dbReference type="InterPro" id="IPR000782">
    <property type="entry name" value="FAS1_domain"/>
</dbReference>
<gene>
    <name evidence="4" type="ORF">GCM10010841_12630</name>
</gene>
<evidence type="ECO:0000259" key="3">
    <source>
        <dbReference type="PROSITE" id="PS50213"/>
    </source>
</evidence>
<feature type="chain" id="PRO_5047085634" description="FAS1 domain-containing protein" evidence="2">
    <location>
        <begin position="21"/>
        <end position="599"/>
    </location>
</feature>
<keyword evidence="5" id="KW-1185">Reference proteome</keyword>
<dbReference type="PROSITE" id="PS50213">
    <property type="entry name" value="FAS1"/>
    <property type="match status" value="3"/>
</dbReference>
<dbReference type="InterPro" id="IPR036378">
    <property type="entry name" value="FAS1_dom_sf"/>
</dbReference>
<dbReference type="PANTHER" id="PTHR10900:SF77">
    <property type="entry name" value="FI19380P1"/>
    <property type="match status" value="1"/>
</dbReference>
<dbReference type="EMBL" id="BMOM01000007">
    <property type="protein sequence ID" value="GGM05780.1"/>
    <property type="molecule type" value="Genomic_DNA"/>
</dbReference>
<evidence type="ECO:0000313" key="4">
    <source>
        <dbReference type="EMBL" id="GGM05780.1"/>
    </source>
</evidence>
<feature type="domain" description="FAS1" evidence="3">
    <location>
        <begin position="457"/>
        <end position="593"/>
    </location>
</feature>
<dbReference type="Pfam" id="PF02469">
    <property type="entry name" value="Fasciclin"/>
    <property type="match status" value="3"/>
</dbReference>